<dbReference type="Proteomes" id="UP000695022">
    <property type="component" value="Unplaced"/>
</dbReference>
<reference evidence="9" key="1">
    <citation type="submission" date="2025-08" db="UniProtKB">
        <authorList>
            <consortium name="RefSeq"/>
        </authorList>
    </citation>
    <scope>IDENTIFICATION</scope>
</reference>
<keyword evidence="4 7" id="KW-0812">Transmembrane</keyword>
<feature type="transmembrane region" description="Helical" evidence="7">
    <location>
        <begin position="81"/>
        <end position="106"/>
    </location>
</feature>
<evidence type="ECO:0000256" key="3">
    <source>
        <dbReference type="ARBA" id="ARBA00014258"/>
    </source>
</evidence>
<dbReference type="PANTHER" id="PTHR13353">
    <property type="entry name" value="TRANSMEMBRANE PROTEIN 19"/>
    <property type="match status" value="1"/>
</dbReference>
<comment type="subcellular location">
    <subcellularLocation>
        <location evidence="1">Membrane</location>
        <topology evidence="1">Multi-pass membrane protein</topology>
    </subcellularLocation>
</comment>
<evidence type="ECO:0000256" key="7">
    <source>
        <dbReference type="SAM" id="Phobius"/>
    </source>
</evidence>
<dbReference type="RefSeq" id="XP_014666784.1">
    <property type="nucleotide sequence ID" value="XM_014811298.1"/>
</dbReference>
<accession>A0ABM1E3L3</accession>
<dbReference type="GeneID" id="106808537"/>
<organism evidence="8 9">
    <name type="scientific">Priapulus caudatus</name>
    <name type="common">Priapulid worm</name>
    <dbReference type="NCBI Taxonomy" id="37621"/>
    <lineage>
        <taxon>Eukaryota</taxon>
        <taxon>Metazoa</taxon>
        <taxon>Ecdysozoa</taxon>
        <taxon>Scalidophora</taxon>
        <taxon>Priapulida</taxon>
        <taxon>Priapulimorpha</taxon>
        <taxon>Priapulimorphida</taxon>
        <taxon>Priapulidae</taxon>
        <taxon>Priapulus</taxon>
    </lineage>
</organism>
<evidence type="ECO:0000256" key="5">
    <source>
        <dbReference type="ARBA" id="ARBA00022989"/>
    </source>
</evidence>
<dbReference type="PANTHER" id="PTHR13353:SF5">
    <property type="entry name" value="TRANSMEMBRANE PROTEIN 19"/>
    <property type="match status" value="1"/>
</dbReference>
<keyword evidence="5 7" id="KW-1133">Transmembrane helix</keyword>
<feature type="transmembrane region" description="Helical" evidence="7">
    <location>
        <begin position="52"/>
        <end position="69"/>
    </location>
</feature>
<comment type="similarity">
    <text evidence="2">Belongs to the TMEM19 family.</text>
</comment>
<evidence type="ECO:0000256" key="1">
    <source>
        <dbReference type="ARBA" id="ARBA00004141"/>
    </source>
</evidence>
<feature type="transmembrane region" description="Helical" evidence="7">
    <location>
        <begin position="220"/>
        <end position="245"/>
    </location>
</feature>
<gene>
    <name evidence="9" type="primary">LOC106808537</name>
</gene>
<feature type="transmembrane region" description="Helical" evidence="7">
    <location>
        <begin position="317"/>
        <end position="338"/>
    </location>
</feature>
<evidence type="ECO:0000256" key="2">
    <source>
        <dbReference type="ARBA" id="ARBA00009012"/>
    </source>
</evidence>
<dbReference type="Pfam" id="PF01940">
    <property type="entry name" value="DUF92"/>
    <property type="match status" value="1"/>
</dbReference>
<proteinExistence type="inferred from homology"/>
<evidence type="ECO:0000256" key="6">
    <source>
        <dbReference type="ARBA" id="ARBA00023136"/>
    </source>
</evidence>
<feature type="transmembrane region" description="Helical" evidence="7">
    <location>
        <begin position="257"/>
        <end position="277"/>
    </location>
</feature>
<keyword evidence="6 7" id="KW-0472">Membrane</keyword>
<protein>
    <recommendedName>
        <fullName evidence="3">Transmembrane protein 19</fullName>
    </recommendedName>
</protein>
<keyword evidence="8" id="KW-1185">Reference proteome</keyword>
<evidence type="ECO:0000313" key="8">
    <source>
        <dbReference type="Proteomes" id="UP000695022"/>
    </source>
</evidence>
<evidence type="ECO:0000313" key="9">
    <source>
        <dbReference type="RefSeq" id="XP_014666784.1"/>
    </source>
</evidence>
<sequence>MMMVQPSENIKGIFLAALLTMIMPLSLGCWVLNTAFDTYYGPASDWKPISPIRWLMSALVPLLFVVRAMQRGSLSKSGVIAGLLVGIVMMISSFCFFVSMAVFFLVGSRATVFRSARKRRMDDAFKEGGQRDWVQVICNGGVATELAILYIIDHGCSETIIDFAHDYNASWLSVGVLGALACCCGDTLASELGTVIGNSHPRLITTLECVPTGTNGAVSVVGLLASALGGFIVAVGYYAAELLMLPRDLVAASCPQWPLLIVGTIAGLLGSVIDSLLGATCQFSGYCTVRQCMVERPGDSVHHVSGCPLLDNHSVNLLSSLLTALVTPVIAFHVWSFFA</sequence>
<dbReference type="InterPro" id="IPR002794">
    <property type="entry name" value="DUF92_TMEM19"/>
</dbReference>
<evidence type="ECO:0000256" key="4">
    <source>
        <dbReference type="ARBA" id="ARBA00022692"/>
    </source>
</evidence>
<name>A0ABM1E3L3_PRICU</name>